<dbReference type="EMBL" id="CAJNOH010000011">
    <property type="protein sequence ID" value="CAF0748315.1"/>
    <property type="molecule type" value="Genomic_DNA"/>
</dbReference>
<dbReference type="Proteomes" id="UP000663854">
    <property type="component" value="Unassembled WGS sequence"/>
</dbReference>
<dbReference type="EMBL" id="CAJNOL010000860">
    <property type="protein sequence ID" value="CAF1221527.1"/>
    <property type="molecule type" value="Genomic_DNA"/>
</dbReference>
<evidence type="ECO:0008006" key="16">
    <source>
        <dbReference type="Google" id="ProtNLM"/>
    </source>
</evidence>
<feature type="domain" description="Wntless GOLD" evidence="11">
    <location>
        <begin position="55"/>
        <end position="221"/>
    </location>
</feature>
<evidence type="ECO:0000313" key="12">
    <source>
        <dbReference type="EMBL" id="CAF0748315.1"/>
    </source>
</evidence>
<dbReference type="Pfam" id="PF06664">
    <property type="entry name" value="WLS-like_TM"/>
    <property type="match status" value="1"/>
</dbReference>
<dbReference type="GO" id="GO:0006886">
    <property type="term" value="P:intracellular protein transport"/>
    <property type="evidence" value="ECO:0007669"/>
    <property type="project" value="TreeGrafter"/>
</dbReference>
<evidence type="ECO:0000313" key="15">
    <source>
        <dbReference type="Proteomes" id="UP000663870"/>
    </source>
</evidence>
<dbReference type="PANTHER" id="PTHR13449:SF2">
    <property type="entry name" value="PROTEIN WNTLESS HOMOLOG"/>
    <property type="match status" value="1"/>
</dbReference>
<comment type="similarity">
    <text evidence="2">Belongs to the wntless family.</text>
</comment>
<feature type="transmembrane region" description="Helical" evidence="9">
    <location>
        <begin position="467"/>
        <end position="490"/>
    </location>
</feature>
<gene>
    <name evidence="13" type="ORF">JXQ802_LOCUS25465</name>
    <name evidence="12" type="ORF">PYM288_LOCUS1949</name>
</gene>
<dbReference type="GO" id="GO:0017147">
    <property type="term" value="F:Wnt-protein binding"/>
    <property type="evidence" value="ECO:0007669"/>
    <property type="project" value="InterPro"/>
</dbReference>
<feature type="transmembrane region" description="Helical" evidence="9">
    <location>
        <begin position="264"/>
        <end position="288"/>
    </location>
</feature>
<dbReference type="GO" id="GO:0061355">
    <property type="term" value="P:Wnt protein secretion"/>
    <property type="evidence" value="ECO:0007669"/>
    <property type="project" value="TreeGrafter"/>
</dbReference>
<evidence type="ECO:0000256" key="7">
    <source>
        <dbReference type="ARBA" id="ARBA00023034"/>
    </source>
</evidence>
<feature type="transmembrane region" description="Helical" evidence="9">
    <location>
        <begin position="423"/>
        <end position="447"/>
    </location>
</feature>
<evidence type="ECO:0000313" key="13">
    <source>
        <dbReference type="EMBL" id="CAF1221527.1"/>
    </source>
</evidence>
<sequence>MVYLVLLEQLTRRKLLIFLICLLIIQIIYFLIGGLTGAKPTNVKNPEFTLCQYHADHQWIYLHPKGICNDGHLSFQAKKTWKDFVFVIQLPRITRWFQTLTSFIVPQIEYDSRVNLSSNAILTYDVRLGYKTDEMYKDSNSEWKLEIKSRESRSIQCQPRYHYGIENKNIPDGYICEPLAFFELSTLKYSYYLINLQIVDENGLSQNIGKLKSFIFVVIHQTETFTKVWFILKTITFPIVLAALIWFCRQMKRAQKKYSNLDKLLFLLGLSACILNAPVEWLTLIIPFNGFQIYSEIRQGFFLTVLLTFWLFFAGEHIIDRSAHHSFWSYGKYIVLLWFASSILLIFELCQRGYQLWNPFYSIWSTRTGRNASLIFLILAGLSSFIYIICLIILVVRVFWNIRSKQGELTAMRRIRRLMYQGAFYRFQFLLLTTILCAVLTIVWYYLSQIYETDWVWNKDKPSKIQYSGAYITGIYGMLNIYVFAVLILFSPVISHVDDMDELTLTNDDGNVMHLTNNQTSAYEMISKASIS</sequence>
<feature type="domain" description="Wntless-like transmembrane" evidence="10">
    <location>
        <begin position="223"/>
        <end position="492"/>
    </location>
</feature>
<evidence type="ECO:0000256" key="5">
    <source>
        <dbReference type="ARBA" id="ARBA00022692"/>
    </source>
</evidence>
<comment type="subcellular location">
    <subcellularLocation>
        <location evidence="1">Golgi apparatus membrane</location>
        <topology evidence="1">Multi-pass membrane protein</topology>
    </subcellularLocation>
</comment>
<evidence type="ECO:0000256" key="9">
    <source>
        <dbReference type="SAM" id="Phobius"/>
    </source>
</evidence>
<keyword evidence="6 9" id="KW-1133">Transmembrane helix</keyword>
<keyword evidence="8 9" id="KW-0472">Membrane</keyword>
<feature type="transmembrane region" description="Helical" evidence="9">
    <location>
        <begin position="374"/>
        <end position="402"/>
    </location>
</feature>
<dbReference type="InterPro" id="IPR053936">
    <property type="entry name" value="WLS_GOLD"/>
</dbReference>
<dbReference type="InterPro" id="IPR009551">
    <property type="entry name" value="Wntless"/>
</dbReference>
<feature type="transmembrane region" description="Helical" evidence="9">
    <location>
        <begin position="15"/>
        <end position="35"/>
    </location>
</feature>
<evidence type="ECO:0000313" key="14">
    <source>
        <dbReference type="Proteomes" id="UP000663854"/>
    </source>
</evidence>
<keyword evidence="7" id="KW-0333">Golgi apparatus</keyword>
<dbReference type="PANTHER" id="PTHR13449">
    <property type="entry name" value="INTEGRAL MEMBRANE PROTEIN GPR177"/>
    <property type="match status" value="1"/>
</dbReference>
<proteinExistence type="inferred from homology"/>
<evidence type="ECO:0000259" key="10">
    <source>
        <dbReference type="Pfam" id="PF06664"/>
    </source>
</evidence>
<evidence type="ECO:0000256" key="1">
    <source>
        <dbReference type="ARBA" id="ARBA00004653"/>
    </source>
</evidence>
<dbReference type="GO" id="GO:0016055">
    <property type="term" value="P:Wnt signaling pathway"/>
    <property type="evidence" value="ECO:0007669"/>
    <property type="project" value="UniProtKB-KW"/>
</dbReference>
<evidence type="ECO:0000256" key="4">
    <source>
        <dbReference type="ARBA" id="ARBA00022687"/>
    </source>
</evidence>
<evidence type="ECO:0000259" key="11">
    <source>
        <dbReference type="Pfam" id="PF21883"/>
    </source>
</evidence>
<comment type="caution">
    <text evidence="12">The sequence shown here is derived from an EMBL/GenBank/DDBJ whole genome shotgun (WGS) entry which is preliminary data.</text>
</comment>
<name>A0A813P2X8_9BILA</name>
<evidence type="ECO:0000256" key="2">
    <source>
        <dbReference type="ARBA" id="ARBA00008148"/>
    </source>
</evidence>
<dbReference type="InterPro" id="IPR047843">
    <property type="entry name" value="WLS-like_TM"/>
</dbReference>
<feature type="transmembrane region" description="Helical" evidence="9">
    <location>
        <begin position="300"/>
        <end position="319"/>
    </location>
</feature>
<keyword evidence="15" id="KW-1185">Reference proteome</keyword>
<feature type="transmembrane region" description="Helical" evidence="9">
    <location>
        <begin position="228"/>
        <end position="248"/>
    </location>
</feature>
<dbReference type="AlphaFoldDB" id="A0A813P2X8"/>
<accession>A0A813P2X8</accession>
<evidence type="ECO:0000256" key="6">
    <source>
        <dbReference type="ARBA" id="ARBA00022989"/>
    </source>
</evidence>
<keyword evidence="3" id="KW-0217">Developmental protein</keyword>
<dbReference type="Proteomes" id="UP000663870">
    <property type="component" value="Unassembled WGS sequence"/>
</dbReference>
<dbReference type="GO" id="GO:0000139">
    <property type="term" value="C:Golgi membrane"/>
    <property type="evidence" value="ECO:0007669"/>
    <property type="project" value="UniProtKB-SubCell"/>
</dbReference>
<keyword evidence="5 9" id="KW-0812">Transmembrane</keyword>
<reference evidence="12" key="1">
    <citation type="submission" date="2021-02" db="EMBL/GenBank/DDBJ databases">
        <authorList>
            <person name="Nowell W R."/>
        </authorList>
    </citation>
    <scope>NUCLEOTIDE SEQUENCE</scope>
</reference>
<evidence type="ECO:0000256" key="3">
    <source>
        <dbReference type="ARBA" id="ARBA00022473"/>
    </source>
</evidence>
<keyword evidence="4" id="KW-0879">Wnt signaling pathway</keyword>
<organism evidence="12 14">
    <name type="scientific">Rotaria sordida</name>
    <dbReference type="NCBI Taxonomy" id="392033"/>
    <lineage>
        <taxon>Eukaryota</taxon>
        <taxon>Metazoa</taxon>
        <taxon>Spiralia</taxon>
        <taxon>Gnathifera</taxon>
        <taxon>Rotifera</taxon>
        <taxon>Eurotatoria</taxon>
        <taxon>Bdelloidea</taxon>
        <taxon>Philodinida</taxon>
        <taxon>Philodinidae</taxon>
        <taxon>Rotaria</taxon>
    </lineage>
</organism>
<dbReference type="Pfam" id="PF21883">
    <property type="entry name" value="WLS_GOLD"/>
    <property type="match status" value="1"/>
</dbReference>
<feature type="transmembrane region" description="Helical" evidence="9">
    <location>
        <begin position="331"/>
        <end position="354"/>
    </location>
</feature>
<protein>
    <recommendedName>
        <fullName evidence="16">Protein wntless</fullName>
    </recommendedName>
</protein>
<evidence type="ECO:0000256" key="8">
    <source>
        <dbReference type="ARBA" id="ARBA00023136"/>
    </source>
</evidence>